<feature type="compositionally biased region" description="Acidic residues" evidence="7">
    <location>
        <begin position="326"/>
        <end position="339"/>
    </location>
</feature>
<dbReference type="InterPro" id="IPR019366">
    <property type="entry name" value="Clusterin-associated_protein-1"/>
</dbReference>
<keyword evidence="3" id="KW-0970">Cilium biogenesis/degradation</keyword>
<feature type="compositionally biased region" description="Basic and acidic residues" evidence="7">
    <location>
        <begin position="577"/>
        <end position="599"/>
    </location>
</feature>
<comment type="similarity">
    <text evidence="2">Belongs to the CLUAP1 family.</text>
</comment>
<dbReference type="Proteomes" id="UP001642409">
    <property type="component" value="Unassembled WGS sequence"/>
</dbReference>
<evidence type="ECO:0000256" key="4">
    <source>
        <dbReference type="ARBA" id="ARBA00023054"/>
    </source>
</evidence>
<organism evidence="8">
    <name type="scientific">Hexamita inflata</name>
    <dbReference type="NCBI Taxonomy" id="28002"/>
    <lineage>
        <taxon>Eukaryota</taxon>
        <taxon>Metamonada</taxon>
        <taxon>Diplomonadida</taxon>
        <taxon>Hexamitidae</taxon>
        <taxon>Hexamitinae</taxon>
        <taxon>Hexamita</taxon>
    </lineage>
</organism>
<proteinExistence type="inferred from homology"/>
<name>A0AA86UNU0_9EUKA</name>
<feature type="compositionally biased region" description="Acidic residues" evidence="7">
    <location>
        <begin position="562"/>
        <end position="576"/>
    </location>
</feature>
<protein>
    <submittedName>
        <fullName evidence="8">Clusterin associated protein 1</fullName>
    </submittedName>
    <submittedName>
        <fullName evidence="9">Clusterin_associated protein 1</fullName>
    </submittedName>
</protein>
<reference evidence="8" key="1">
    <citation type="submission" date="2023-06" db="EMBL/GenBank/DDBJ databases">
        <authorList>
            <person name="Kurt Z."/>
        </authorList>
    </citation>
    <scope>NUCLEOTIDE SEQUENCE</scope>
</reference>
<evidence type="ECO:0000313" key="10">
    <source>
        <dbReference type="Proteomes" id="UP001642409"/>
    </source>
</evidence>
<feature type="compositionally biased region" description="Low complexity" evidence="7">
    <location>
        <begin position="501"/>
        <end position="515"/>
    </location>
</feature>
<reference evidence="9 10" key="2">
    <citation type="submission" date="2024-07" db="EMBL/GenBank/DDBJ databases">
        <authorList>
            <person name="Akdeniz Z."/>
        </authorList>
    </citation>
    <scope>NUCLEOTIDE SEQUENCE [LARGE SCALE GENOMIC DNA]</scope>
</reference>
<comment type="caution">
    <text evidence="8">The sequence shown here is derived from an EMBL/GenBank/DDBJ whole genome shotgun (WGS) entry which is preliminary data.</text>
</comment>
<keyword evidence="5" id="KW-0969">Cilium</keyword>
<dbReference type="EMBL" id="CATOUU010000952">
    <property type="protein sequence ID" value="CAI9962259.1"/>
    <property type="molecule type" value="Genomic_DNA"/>
</dbReference>
<keyword evidence="4" id="KW-0175">Coiled coil</keyword>
<evidence type="ECO:0000256" key="7">
    <source>
        <dbReference type="SAM" id="MobiDB-lite"/>
    </source>
</evidence>
<dbReference type="GO" id="GO:0005929">
    <property type="term" value="C:cilium"/>
    <property type="evidence" value="ECO:0007669"/>
    <property type="project" value="UniProtKB-SubCell"/>
</dbReference>
<dbReference type="AlphaFoldDB" id="A0AA86UNU0"/>
<feature type="compositionally biased region" description="Acidic residues" evidence="7">
    <location>
        <begin position="406"/>
        <end position="424"/>
    </location>
</feature>
<accession>A0AA86UNU0</accession>
<feature type="region of interest" description="Disordered" evidence="7">
    <location>
        <begin position="326"/>
        <end position="599"/>
    </location>
</feature>
<evidence type="ECO:0000256" key="3">
    <source>
        <dbReference type="ARBA" id="ARBA00022794"/>
    </source>
</evidence>
<evidence type="ECO:0000256" key="5">
    <source>
        <dbReference type="ARBA" id="ARBA00023069"/>
    </source>
</evidence>
<dbReference type="PANTHER" id="PTHR21547:SF0">
    <property type="entry name" value="CLUSTERIN-ASSOCIATED PROTEIN 1"/>
    <property type="match status" value="1"/>
</dbReference>
<keyword evidence="10" id="KW-1185">Reference proteome</keyword>
<feature type="compositionally biased region" description="Low complexity" evidence="7">
    <location>
        <begin position="427"/>
        <end position="445"/>
    </location>
</feature>
<evidence type="ECO:0000256" key="2">
    <source>
        <dbReference type="ARBA" id="ARBA00008340"/>
    </source>
</evidence>
<comment type="subcellular location">
    <subcellularLocation>
        <location evidence="1">Cell projection</location>
        <location evidence="1">Cilium</location>
    </subcellularLocation>
</comment>
<evidence type="ECO:0000313" key="8">
    <source>
        <dbReference type="EMBL" id="CAI9962259.1"/>
    </source>
</evidence>
<sequence length="599" mass="68319">MSYAELRKFSQNLTQLGYTKPVSIDAFRTPNFQLLVDIISFLVSSLVPDAKLSTKIDEIQDRLYFINTAVTIIQSHFCIKLNPKRLYAADISAVRELSKITDEVSMYINIIPADQENTGYTDLSMVANSLRNQSSELIKRSTDLLLALKQFGDTAPANLQNALTKQPDVRQLQGAVQNRINILDEEVTKYSDELQTNKREKIHMQELLTQKQADLSRMNDRVESMRLTRPPYLIELEKAEAELTKVHQEYAKKHRSLSYLESQLRAGEAILKKKSKEKQQALSAIQDIVQQDEQENLIGGVKQELMDTPNPNKGIPISNDQIMGEMEEEEYEEEDEPQEEPAKKALPQGFKENAKKEVDFSEEESVEEDNGDEEDEEPEDDEPPAKSVIQKPVAKQPPPPAKKAEEDEDEEYEEVYEDEEEEEEVQKPAPKAAPAKLAPAKPVVVENDEDEYEEDVKKQTVQPSKAALTKQIPSKPTVENNEDEYEYVEEEEEIEEETQNKQKQIKPVQKPKQVQSETSETSYEDPEETLENDLLNGIPKQNDPVALSSHIESESFTKISEGLDEYSYEYEEDEEAEKINKNKVREEAQPGEGESSKSK</sequence>
<dbReference type="GO" id="GO:0005815">
    <property type="term" value="C:microtubule organizing center"/>
    <property type="evidence" value="ECO:0007669"/>
    <property type="project" value="TreeGrafter"/>
</dbReference>
<dbReference type="GO" id="GO:0030992">
    <property type="term" value="C:intraciliary transport particle B"/>
    <property type="evidence" value="ECO:0007669"/>
    <property type="project" value="TreeGrafter"/>
</dbReference>
<keyword evidence="6" id="KW-0966">Cell projection</keyword>
<feature type="compositionally biased region" description="Acidic residues" evidence="7">
    <location>
        <begin position="522"/>
        <end position="531"/>
    </location>
</feature>
<dbReference type="GO" id="GO:0060271">
    <property type="term" value="P:cilium assembly"/>
    <property type="evidence" value="ECO:0007669"/>
    <property type="project" value="TreeGrafter"/>
</dbReference>
<gene>
    <name evidence="9" type="ORF">HINF_LOCUS3988</name>
    <name evidence="8" type="ORF">HINF_LOCUS49904</name>
</gene>
<feature type="compositionally biased region" description="Acidic residues" evidence="7">
    <location>
        <begin position="480"/>
        <end position="497"/>
    </location>
</feature>
<evidence type="ECO:0000256" key="6">
    <source>
        <dbReference type="ARBA" id="ARBA00023273"/>
    </source>
</evidence>
<dbReference type="EMBL" id="CAXDID020000007">
    <property type="protein sequence ID" value="CAL5976782.1"/>
    <property type="molecule type" value="Genomic_DNA"/>
</dbReference>
<dbReference type="Pfam" id="PF10234">
    <property type="entry name" value="Cluap1"/>
    <property type="match status" value="1"/>
</dbReference>
<dbReference type="PANTHER" id="PTHR21547">
    <property type="entry name" value="CLUSTERIN ASSOCIATED PROTEIN 1"/>
    <property type="match status" value="1"/>
</dbReference>
<evidence type="ECO:0000256" key="1">
    <source>
        <dbReference type="ARBA" id="ARBA00004138"/>
    </source>
</evidence>
<feature type="compositionally biased region" description="Acidic residues" evidence="7">
    <location>
        <begin position="360"/>
        <end position="382"/>
    </location>
</feature>
<evidence type="ECO:0000313" key="9">
    <source>
        <dbReference type="EMBL" id="CAL5976782.1"/>
    </source>
</evidence>